<evidence type="ECO:0000313" key="5">
    <source>
        <dbReference type="RefSeq" id="XP_022294284.1"/>
    </source>
</evidence>
<keyword evidence="2" id="KW-0732">Signal</keyword>
<dbReference type="Proteomes" id="UP000694844">
    <property type="component" value="Chromosome 7"/>
</dbReference>
<proteinExistence type="predicted"/>
<evidence type="ECO:0000256" key="2">
    <source>
        <dbReference type="SAM" id="SignalP"/>
    </source>
</evidence>
<keyword evidence="3" id="KW-1185">Reference proteome</keyword>
<name>A0A8B8AUC8_CRAVI</name>
<dbReference type="GeneID" id="111104558"/>
<keyword evidence="1" id="KW-0812">Transmembrane</keyword>
<evidence type="ECO:0000313" key="3">
    <source>
        <dbReference type="Proteomes" id="UP000694844"/>
    </source>
</evidence>
<dbReference type="AlphaFoldDB" id="A0A8B8AUC8"/>
<dbReference type="RefSeq" id="XP_022294284.1">
    <property type="nucleotide sequence ID" value="XM_022438576.1"/>
</dbReference>
<sequence length="195" mass="21961">MKWLHMDENKLFFLIIILVGDETIARNCNPGFTGINCEFFCRYPSYGTLCQSECNCSAMYCDPKTGCKDGSPTLKPKSSTTKTEVDLVDQISNPAKGCPSGYTGSKCEIPCRYPAYGVKCQSECKCKEKLCNHIRGCNDSSNICAPRKDSSHDVMIYSIVIGLLLLLTIIQFSIYFYLLYCFRIGRIFLTFSFKV</sequence>
<dbReference type="RefSeq" id="XP_022294283.1">
    <property type="nucleotide sequence ID" value="XM_022438575.1"/>
</dbReference>
<accession>A0A8B8AUC8</accession>
<keyword evidence="1" id="KW-0472">Membrane</keyword>
<reference evidence="4 5" key="1">
    <citation type="submission" date="2025-04" db="UniProtKB">
        <authorList>
            <consortium name="RefSeq"/>
        </authorList>
    </citation>
    <scope>IDENTIFICATION</scope>
    <source>
        <tissue evidence="4 5">Whole sample</tissue>
    </source>
</reference>
<protein>
    <submittedName>
        <fullName evidence="4 5">Cell death abnormality protein 1-like</fullName>
    </submittedName>
</protein>
<evidence type="ECO:0000313" key="4">
    <source>
        <dbReference type="RefSeq" id="XP_022294283.1"/>
    </source>
</evidence>
<evidence type="ECO:0000256" key="1">
    <source>
        <dbReference type="SAM" id="Phobius"/>
    </source>
</evidence>
<dbReference type="OrthoDB" id="6154121at2759"/>
<evidence type="ECO:0000313" key="6">
    <source>
        <dbReference type="RefSeq" id="XP_022294286.1"/>
    </source>
</evidence>
<gene>
    <name evidence="4 5 6" type="primary">LOC111104558</name>
</gene>
<feature type="transmembrane region" description="Helical" evidence="1">
    <location>
        <begin position="154"/>
        <end position="178"/>
    </location>
</feature>
<dbReference type="RefSeq" id="XP_022294286.1">
    <property type="nucleotide sequence ID" value="XM_022438578.1"/>
</dbReference>
<organism evidence="3 4">
    <name type="scientific">Crassostrea virginica</name>
    <name type="common">Eastern oyster</name>
    <dbReference type="NCBI Taxonomy" id="6565"/>
    <lineage>
        <taxon>Eukaryota</taxon>
        <taxon>Metazoa</taxon>
        <taxon>Spiralia</taxon>
        <taxon>Lophotrochozoa</taxon>
        <taxon>Mollusca</taxon>
        <taxon>Bivalvia</taxon>
        <taxon>Autobranchia</taxon>
        <taxon>Pteriomorphia</taxon>
        <taxon>Ostreida</taxon>
        <taxon>Ostreoidea</taxon>
        <taxon>Ostreidae</taxon>
        <taxon>Crassostrea</taxon>
    </lineage>
</organism>
<dbReference type="KEGG" id="cvn:111104558"/>
<feature type="signal peptide" evidence="2">
    <location>
        <begin position="1"/>
        <end position="25"/>
    </location>
</feature>
<dbReference type="Gene3D" id="2.170.300.10">
    <property type="entry name" value="Tie2 ligand-binding domain superfamily"/>
    <property type="match status" value="2"/>
</dbReference>
<keyword evidence="1" id="KW-1133">Transmembrane helix</keyword>
<feature type="chain" id="PRO_5044665920" evidence="2">
    <location>
        <begin position="26"/>
        <end position="195"/>
    </location>
</feature>